<dbReference type="InParanoid" id="Q7LXJ8"/>
<dbReference type="AlphaFoldDB" id="Q7LXJ8"/>
<dbReference type="EnsemblBacteria" id="AAK41069">
    <property type="protein sequence ID" value="AAK41069"/>
    <property type="gene ID" value="SSO0773"/>
</dbReference>
<proteinExistence type="predicted"/>
<accession>Q7LXJ8</accession>
<dbReference type="PIR" id="F90226">
    <property type="entry name" value="F90226"/>
</dbReference>
<gene>
    <name evidence="3" type="ordered locus">SSO0773</name>
</gene>
<evidence type="ECO:0000259" key="2">
    <source>
        <dbReference type="PROSITE" id="PS51165"/>
    </source>
</evidence>
<dbReference type="CDD" id="cd11717">
    <property type="entry name" value="THUMP_THUMPD1_like"/>
    <property type="match status" value="1"/>
</dbReference>
<dbReference type="KEGG" id="sso:SSO0773"/>
<dbReference type="PROSITE" id="PS51165">
    <property type="entry name" value="THUMP"/>
    <property type="match status" value="1"/>
</dbReference>
<feature type="domain" description="THUMP" evidence="2">
    <location>
        <begin position="54"/>
        <end position="158"/>
    </location>
</feature>
<sequence>MMWQNPKALVTTKPGKGRKCINEILNRILIKDIDARVIEYVQNVAIVYSNLDSLVVYGLLFASPPSCAEKVYPFQLIINSTNEKEIVVNVINFIKNKTKDLKTFYVRCYNRGIDVNCREIEMGVGIGLKGLINVDFKDPEVVLHVNVLKEFAGISLLRKNQEKFRATLLDKI</sequence>
<dbReference type="PaxDb" id="273057-SSO0773"/>
<dbReference type="Proteomes" id="UP000001974">
    <property type="component" value="Chromosome"/>
</dbReference>
<reference evidence="4" key="1">
    <citation type="journal article" date="2001" name="Proc. Natl. Acad. Sci. U.S.A.">
        <title>The complete genome of the crenarchaeon Sulfolobus solfataricus P2.</title>
        <authorList>
            <person name="She Q."/>
            <person name="Singh R.K."/>
            <person name="Confalonieri F."/>
            <person name="Zivanovic Y."/>
            <person name="Allard G."/>
            <person name="Awayez M.J."/>
            <person name="Chan-Weiher C.C.-Y."/>
            <person name="Clausen I.G."/>
            <person name="Curtis B.A."/>
            <person name="De Moors A."/>
            <person name="Erauso G."/>
            <person name="Fletcher C."/>
            <person name="Gordon P.M.K."/>
            <person name="Heikamp-de Jong I."/>
            <person name="Jeffries A.C."/>
            <person name="Kozera C.J."/>
            <person name="Medina N."/>
            <person name="Peng X."/>
            <person name="Thi-Ngoc H.P."/>
            <person name="Redder P."/>
            <person name="Schenk M.E."/>
            <person name="Theriault C."/>
            <person name="Tolstrup N."/>
            <person name="Charlebois R.L."/>
            <person name="Doolittle W.F."/>
            <person name="Duguet M."/>
            <person name="Gaasterland T."/>
            <person name="Garrett R.A."/>
            <person name="Ragan M.A."/>
            <person name="Sensen C.W."/>
            <person name="Van der Oost J."/>
        </authorList>
    </citation>
    <scope>NUCLEOTIDE SEQUENCE [LARGE SCALE GENOMIC DNA]</scope>
    <source>
        <strain evidence="4">ATCC 35092 / DSM 1617 / JCM 11322 / P2</strain>
    </source>
</reference>
<dbReference type="GO" id="GO:0006400">
    <property type="term" value="P:tRNA modification"/>
    <property type="evidence" value="ECO:0007669"/>
    <property type="project" value="InterPro"/>
</dbReference>
<name>Q7LXJ8_SACS2</name>
<dbReference type="InterPro" id="IPR040183">
    <property type="entry name" value="THUMPD1-like"/>
</dbReference>
<dbReference type="GO" id="GO:0003723">
    <property type="term" value="F:RNA binding"/>
    <property type="evidence" value="ECO:0007669"/>
    <property type="project" value="UniProtKB-UniRule"/>
</dbReference>
<evidence type="ECO:0000256" key="1">
    <source>
        <dbReference type="PROSITE-ProRule" id="PRU00529"/>
    </source>
</evidence>
<dbReference type="PATRIC" id="fig|273057.12.peg.772"/>
<evidence type="ECO:0000313" key="3">
    <source>
        <dbReference type="EMBL" id="AAK41069.1"/>
    </source>
</evidence>
<dbReference type="HOGENOM" id="CLU_1582937_0_0_2"/>
<dbReference type="Pfam" id="PF02926">
    <property type="entry name" value="THUMP"/>
    <property type="match status" value="1"/>
</dbReference>
<dbReference type="SUPFAM" id="SSF143437">
    <property type="entry name" value="THUMP domain-like"/>
    <property type="match status" value="1"/>
</dbReference>
<dbReference type="InterPro" id="IPR004114">
    <property type="entry name" value="THUMP_dom"/>
</dbReference>
<dbReference type="EMBL" id="AE006641">
    <property type="protein sequence ID" value="AAK41069.1"/>
    <property type="molecule type" value="Genomic_DNA"/>
</dbReference>
<dbReference type="eggNOG" id="arCOG00084">
    <property type="taxonomic scope" value="Archaea"/>
</dbReference>
<evidence type="ECO:0000313" key="4">
    <source>
        <dbReference type="Proteomes" id="UP000001974"/>
    </source>
</evidence>
<keyword evidence="1" id="KW-0694">RNA-binding</keyword>
<dbReference type="SMART" id="SM00981">
    <property type="entry name" value="THUMP"/>
    <property type="match status" value="1"/>
</dbReference>
<keyword evidence="4" id="KW-1185">Reference proteome</keyword>
<dbReference type="STRING" id="273057.SSO0773"/>
<protein>
    <recommendedName>
        <fullName evidence="2">THUMP domain-containing protein</fullName>
    </recommendedName>
</protein>
<organism evidence="3 4">
    <name type="scientific">Saccharolobus solfataricus (strain ATCC 35092 / DSM 1617 / JCM 11322 / P2)</name>
    <name type="common">Sulfolobus solfataricus</name>
    <dbReference type="NCBI Taxonomy" id="273057"/>
    <lineage>
        <taxon>Archaea</taxon>
        <taxon>Thermoproteota</taxon>
        <taxon>Thermoprotei</taxon>
        <taxon>Sulfolobales</taxon>
        <taxon>Sulfolobaceae</taxon>
        <taxon>Saccharolobus</taxon>
    </lineage>
</organism>